<evidence type="ECO:0000256" key="7">
    <source>
        <dbReference type="PIRNR" id="PIRNR000862"/>
    </source>
</evidence>
<evidence type="ECO:0000256" key="3">
    <source>
        <dbReference type="ARBA" id="ARBA00022801"/>
    </source>
</evidence>
<keyword evidence="6" id="KW-0325">Glycoprotein</keyword>
<dbReference type="SUPFAM" id="SSF53474">
    <property type="entry name" value="alpha/beta-Hydrolases"/>
    <property type="match status" value="1"/>
</dbReference>
<dbReference type="EMBL" id="OU893341">
    <property type="protein sequence ID" value="CAG9783225.1"/>
    <property type="molecule type" value="Genomic_DNA"/>
</dbReference>
<dbReference type="InterPro" id="IPR029058">
    <property type="entry name" value="AB_hydrolase_fold"/>
</dbReference>
<keyword evidence="2" id="KW-0732">Signal</keyword>
<dbReference type="Proteomes" id="UP001153714">
    <property type="component" value="Chromosome 10"/>
</dbReference>
<feature type="domain" description="Partial AB-hydrolase lipase" evidence="10">
    <location>
        <begin position="60"/>
        <end position="117"/>
    </location>
</feature>
<keyword evidence="9" id="KW-0812">Transmembrane</keyword>
<dbReference type="InterPro" id="IPR025483">
    <property type="entry name" value="Lipase_euk"/>
</dbReference>
<keyword evidence="5" id="KW-0443">Lipid metabolism</keyword>
<dbReference type="Pfam" id="PF04083">
    <property type="entry name" value="Abhydro_lipase"/>
    <property type="match status" value="1"/>
</dbReference>
<dbReference type="InterPro" id="IPR006693">
    <property type="entry name" value="AB_hydrolase_lipase"/>
</dbReference>
<comment type="similarity">
    <text evidence="1 7">Belongs to the AB hydrolase superfamily. Lipase family.</text>
</comment>
<keyword evidence="3 7" id="KW-0378">Hydrolase</keyword>
<name>A0A9N9W797_9NEOP</name>
<feature type="active site" description="Charge relay system" evidence="8">
    <location>
        <position position="367"/>
    </location>
</feature>
<dbReference type="OrthoDB" id="9974421at2759"/>
<keyword evidence="9" id="KW-0472">Membrane</keyword>
<evidence type="ECO:0000259" key="10">
    <source>
        <dbReference type="Pfam" id="PF04083"/>
    </source>
</evidence>
<evidence type="ECO:0000313" key="11">
    <source>
        <dbReference type="EMBL" id="CAG9783225.1"/>
    </source>
</evidence>
<dbReference type="PANTHER" id="PTHR11005">
    <property type="entry name" value="LYSOSOMAL ACID LIPASE-RELATED"/>
    <property type="match status" value="1"/>
</dbReference>
<keyword evidence="4 7" id="KW-0442">Lipid degradation</keyword>
<feature type="active site" description="Nucleophile" evidence="8">
    <location>
        <position position="195"/>
    </location>
</feature>
<feature type="transmembrane region" description="Helical" evidence="9">
    <location>
        <begin position="6"/>
        <end position="24"/>
    </location>
</feature>
<keyword evidence="9" id="KW-1133">Transmembrane helix</keyword>
<keyword evidence="12" id="KW-1185">Reference proteome</keyword>
<dbReference type="FunFam" id="3.40.50.1820:FF:000057">
    <property type="entry name" value="Lipase"/>
    <property type="match status" value="1"/>
</dbReference>
<protein>
    <recommendedName>
        <fullName evidence="7">Lipase</fullName>
    </recommendedName>
</protein>
<evidence type="ECO:0000256" key="6">
    <source>
        <dbReference type="ARBA" id="ARBA00023180"/>
    </source>
</evidence>
<evidence type="ECO:0000256" key="8">
    <source>
        <dbReference type="PIRSR" id="PIRSR000862-1"/>
    </source>
</evidence>
<evidence type="ECO:0000256" key="2">
    <source>
        <dbReference type="ARBA" id="ARBA00022729"/>
    </source>
</evidence>
<evidence type="ECO:0000256" key="5">
    <source>
        <dbReference type="ARBA" id="ARBA00023098"/>
    </source>
</evidence>
<proteinExistence type="inferred from homology"/>
<dbReference type="PIRSF" id="PIRSF000862">
    <property type="entry name" value="Steryl_ester_lip"/>
    <property type="match status" value="1"/>
</dbReference>
<dbReference type="Gene3D" id="3.40.50.1820">
    <property type="entry name" value="alpha/beta hydrolase"/>
    <property type="match status" value="1"/>
</dbReference>
<organism evidence="11 12">
    <name type="scientific">Diatraea saccharalis</name>
    <name type="common">sugarcane borer</name>
    <dbReference type="NCBI Taxonomy" id="40085"/>
    <lineage>
        <taxon>Eukaryota</taxon>
        <taxon>Metazoa</taxon>
        <taxon>Ecdysozoa</taxon>
        <taxon>Arthropoda</taxon>
        <taxon>Hexapoda</taxon>
        <taxon>Insecta</taxon>
        <taxon>Pterygota</taxon>
        <taxon>Neoptera</taxon>
        <taxon>Endopterygota</taxon>
        <taxon>Lepidoptera</taxon>
        <taxon>Glossata</taxon>
        <taxon>Ditrysia</taxon>
        <taxon>Pyraloidea</taxon>
        <taxon>Crambidae</taxon>
        <taxon>Crambinae</taxon>
        <taxon>Diatraea</taxon>
    </lineage>
</organism>
<dbReference type="GO" id="GO:0016788">
    <property type="term" value="F:hydrolase activity, acting on ester bonds"/>
    <property type="evidence" value="ECO:0007669"/>
    <property type="project" value="InterPro"/>
</dbReference>
<sequence>MELVRSVIVFYVIVLILITVNNVTTSGSKQEARLLSYMIPEARDLKRALGLNEDSYLNFTELTTKYGYKSEEHTVTTEDGYILTIFKILSKCDDNSSQSYPILLMHGLIDSSDVFIVAGAEFGLGYVLARNCYDVWAVNHRGNTYSRRHISLDPDKDIQFWDYTFDEHGNFDLPASIDYILQLTGKQKLFYMGHSQGTTNFFVMSSLKPEYNKKIQLSIHLAPVAWMTHMNSPVPRALALNSRQVKEILDAAGLRELLAKHQLTHFLTEILCHFAPDAVCGMTYTLSTGLQPGSIKPKLISVAFGHLLSGTSTKNLLHFAQLIVSKKFKRFDEGLDGNMKRYNTRKPPLYNVSQITSPVVLMSARNDLLSNLKDVETLTSKLPNLVENYIVPIRKWSHVNYVYDERAQEYVNPKILEYLKRYNV</sequence>
<evidence type="ECO:0000313" key="12">
    <source>
        <dbReference type="Proteomes" id="UP001153714"/>
    </source>
</evidence>
<evidence type="ECO:0000256" key="1">
    <source>
        <dbReference type="ARBA" id="ARBA00010701"/>
    </source>
</evidence>
<feature type="active site" description="Charge relay system" evidence="8">
    <location>
        <position position="398"/>
    </location>
</feature>
<reference evidence="11" key="1">
    <citation type="submission" date="2021-12" db="EMBL/GenBank/DDBJ databases">
        <authorList>
            <person name="King R."/>
        </authorList>
    </citation>
    <scope>NUCLEOTIDE SEQUENCE</scope>
</reference>
<evidence type="ECO:0000256" key="4">
    <source>
        <dbReference type="ARBA" id="ARBA00022963"/>
    </source>
</evidence>
<dbReference type="GO" id="GO:0016042">
    <property type="term" value="P:lipid catabolic process"/>
    <property type="evidence" value="ECO:0007669"/>
    <property type="project" value="UniProtKB-KW"/>
</dbReference>
<dbReference type="AlphaFoldDB" id="A0A9N9W797"/>
<reference evidence="11" key="2">
    <citation type="submission" date="2022-10" db="EMBL/GenBank/DDBJ databases">
        <authorList>
            <consortium name="ENA_rothamsted_submissions"/>
            <consortium name="culmorum"/>
            <person name="King R."/>
        </authorList>
    </citation>
    <scope>NUCLEOTIDE SEQUENCE</scope>
</reference>
<gene>
    <name evidence="11" type="ORF">DIATSA_LOCUS1415</name>
</gene>
<evidence type="ECO:0000256" key="9">
    <source>
        <dbReference type="SAM" id="Phobius"/>
    </source>
</evidence>
<accession>A0A9N9W797</accession>